<dbReference type="AlphaFoldDB" id="A0A4Z2FX73"/>
<proteinExistence type="predicted"/>
<keyword evidence="3" id="KW-1185">Reference proteome</keyword>
<dbReference type="GO" id="GO:0036064">
    <property type="term" value="C:ciliary basal body"/>
    <property type="evidence" value="ECO:0007669"/>
    <property type="project" value="TreeGrafter"/>
</dbReference>
<accession>A0A4Z2FX73</accession>
<dbReference type="OrthoDB" id="313446at2759"/>
<evidence type="ECO:0000256" key="1">
    <source>
        <dbReference type="SAM" id="MobiDB-lite"/>
    </source>
</evidence>
<organism evidence="2 3">
    <name type="scientific">Liparis tanakae</name>
    <name type="common">Tanaka's snailfish</name>
    <dbReference type="NCBI Taxonomy" id="230148"/>
    <lineage>
        <taxon>Eukaryota</taxon>
        <taxon>Metazoa</taxon>
        <taxon>Chordata</taxon>
        <taxon>Craniata</taxon>
        <taxon>Vertebrata</taxon>
        <taxon>Euteleostomi</taxon>
        <taxon>Actinopterygii</taxon>
        <taxon>Neopterygii</taxon>
        <taxon>Teleostei</taxon>
        <taxon>Neoteleostei</taxon>
        <taxon>Acanthomorphata</taxon>
        <taxon>Eupercaria</taxon>
        <taxon>Perciformes</taxon>
        <taxon>Cottioidei</taxon>
        <taxon>Cottales</taxon>
        <taxon>Liparidae</taxon>
        <taxon>Liparis</taxon>
    </lineage>
</organism>
<dbReference type="Proteomes" id="UP000314294">
    <property type="component" value="Unassembled WGS sequence"/>
</dbReference>
<sequence length="235" mass="25633">MVLELVSLSPRPDGSQQALGRGFTVLELFTNRPEVQAPDGVQRLNLHHGSPRSLLYPLLKDTVDYGSLLTPIDGAHLDCVMRNHAALAPAMHLLPENVLVSGNENVPGLAASPTGDALLRPQLLKTLPFTLSRLTVSLQPSLEKFESQLLERINADCHNTKQPGPEGTARTVVIQERRLHVGVHNGWCFLDTPQVAVLEPLASGSRGRSTLGKDRRRRFTANRGDAGHLGFMETP</sequence>
<dbReference type="EMBL" id="SRLO01000821">
    <property type="protein sequence ID" value="TNN45839.1"/>
    <property type="molecule type" value="Genomic_DNA"/>
</dbReference>
<protein>
    <submittedName>
        <fullName evidence="2">Nephrocystin-4</fullName>
    </submittedName>
</protein>
<gene>
    <name evidence="2" type="primary">Nphp4</name>
    <name evidence="2" type="ORF">EYF80_043964</name>
</gene>
<evidence type="ECO:0000313" key="2">
    <source>
        <dbReference type="EMBL" id="TNN45839.1"/>
    </source>
</evidence>
<reference evidence="2 3" key="1">
    <citation type="submission" date="2019-03" db="EMBL/GenBank/DDBJ databases">
        <title>First draft genome of Liparis tanakae, snailfish: a comprehensive survey of snailfish specific genes.</title>
        <authorList>
            <person name="Kim W."/>
            <person name="Song I."/>
            <person name="Jeong J.-H."/>
            <person name="Kim D."/>
            <person name="Kim S."/>
            <person name="Ryu S."/>
            <person name="Song J.Y."/>
            <person name="Lee S.K."/>
        </authorList>
    </citation>
    <scope>NUCLEOTIDE SEQUENCE [LARGE SCALE GENOMIC DNA]</scope>
    <source>
        <tissue evidence="2">Muscle</tissue>
    </source>
</reference>
<comment type="caution">
    <text evidence="2">The sequence shown here is derived from an EMBL/GenBank/DDBJ whole genome shotgun (WGS) entry which is preliminary data.</text>
</comment>
<evidence type="ECO:0000313" key="3">
    <source>
        <dbReference type="Proteomes" id="UP000314294"/>
    </source>
</evidence>
<name>A0A4Z2FX73_9TELE</name>
<dbReference type="PANTHER" id="PTHR31043:SF3">
    <property type="entry name" value="NEPHROCYSTIN-4"/>
    <property type="match status" value="1"/>
</dbReference>
<dbReference type="PANTHER" id="PTHR31043">
    <property type="entry name" value="NEPHROCYSTIN-4"/>
    <property type="match status" value="1"/>
</dbReference>
<dbReference type="GO" id="GO:0097730">
    <property type="term" value="C:non-motile cilium"/>
    <property type="evidence" value="ECO:0007669"/>
    <property type="project" value="InterPro"/>
</dbReference>
<dbReference type="GO" id="GO:0097546">
    <property type="term" value="C:ciliary base"/>
    <property type="evidence" value="ECO:0007669"/>
    <property type="project" value="TreeGrafter"/>
</dbReference>
<feature type="region of interest" description="Disordered" evidence="1">
    <location>
        <begin position="204"/>
        <end position="235"/>
    </location>
</feature>
<dbReference type="GO" id="GO:0035869">
    <property type="term" value="C:ciliary transition zone"/>
    <property type="evidence" value="ECO:0007669"/>
    <property type="project" value="TreeGrafter"/>
</dbReference>
<dbReference type="InterPro" id="IPR029775">
    <property type="entry name" value="NPHP4"/>
</dbReference>
<dbReference type="GO" id="GO:1904491">
    <property type="term" value="P:protein localization to ciliary transition zone"/>
    <property type="evidence" value="ECO:0007669"/>
    <property type="project" value="TreeGrafter"/>
</dbReference>
<dbReference type="GO" id="GO:0090090">
    <property type="term" value="P:negative regulation of canonical Wnt signaling pathway"/>
    <property type="evidence" value="ECO:0007669"/>
    <property type="project" value="InterPro"/>
</dbReference>